<comment type="caution">
    <text evidence="2">The sequence shown here is derived from an EMBL/GenBank/DDBJ whole genome shotgun (WGS) entry which is preliminary data.</text>
</comment>
<keyword evidence="1" id="KW-0472">Membrane</keyword>
<feature type="transmembrane region" description="Helical" evidence="1">
    <location>
        <begin position="323"/>
        <end position="343"/>
    </location>
</feature>
<evidence type="ECO:0000313" key="3">
    <source>
        <dbReference type="Proteomes" id="UP000176409"/>
    </source>
</evidence>
<feature type="transmembrane region" description="Helical" evidence="1">
    <location>
        <begin position="114"/>
        <end position="135"/>
    </location>
</feature>
<gene>
    <name evidence="2" type="ORF">A2973_00805</name>
</gene>
<sequence length="526" mass="60665">MLFFIFSWWLMAKSFGYDVRLHQFRVARHEVGDFGLHISLIRSFSWGKNYLNPQSPFFPGKGLLYHYRVDMLTGFLEKVGVRIDIAYNGISAIAFAILLFLLYLFPQRLFGKSVLLGMLSVLLFIFPSTLSFIEFFRTRPISFLLFHDLWYLPDYIHKGPFDGSLISIYFTLAPYLNQRHLIVGLALALGILYRLVPRLLQHERLSVKELLLTGFVLGLSSRVHGLIFFGTVVILVFLFTWLKRLKELSILLVSVLIFSGFHMIQIIGERPELVRNAWFNPGFLSPRPLSLVGFTSYWGWNLGIAILLLPIAVYIVRSGQRLFFFSFLALFILANIFQFSFRIEHNHSLINYFLVLSNFYLARLLVLLWAHNTYWKLTTAMTVFLLIASGILNLMAVKNDFQWYVFDASSQPFIQWIKTQTDPDSIFLAHQELYDPVTMAGRKNYLGHSYYTSVMGYNTSVREKNIALFSQANDAVILGKMRQEKIDYIAVSTDPGQGLFSLGSKTVLENTLSVVYRDAHVIVYKL</sequence>
<protein>
    <recommendedName>
        <fullName evidence="4">Glycosyltransferase RgtA/B/C/D-like domain-containing protein</fullName>
    </recommendedName>
</protein>
<feature type="transmembrane region" description="Helical" evidence="1">
    <location>
        <begin position="377"/>
        <end position="396"/>
    </location>
</feature>
<dbReference type="Proteomes" id="UP000176409">
    <property type="component" value="Unassembled WGS sequence"/>
</dbReference>
<feature type="transmembrane region" description="Helical" evidence="1">
    <location>
        <begin position="180"/>
        <end position="196"/>
    </location>
</feature>
<feature type="transmembrane region" description="Helical" evidence="1">
    <location>
        <begin position="297"/>
        <end position="316"/>
    </location>
</feature>
<organism evidence="2 3">
    <name type="scientific">Candidatus Gottesmanbacteria bacterium RIFCSPLOWO2_01_FULL_49_10</name>
    <dbReference type="NCBI Taxonomy" id="1798396"/>
    <lineage>
        <taxon>Bacteria</taxon>
        <taxon>Candidatus Gottesmaniibacteriota</taxon>
    </lineage>
</organism>
<dbReference type="STRING" id="1798396.A2973_00805"/>
<feature type="transmembrane region" description="Helical" evidence="1">
    <location>
        <begin position="349"/>
        <end position="370"/>
    </location>
</feature>
<keyword evidence="1" id="KW-1133">Transmembrane helix</keyword>
<evidence type="ECO:0008006" key="4">
    <source>
        <dbReference type="Google" id="ProtNLM"/>
    </source>
</evidence>
<feature type="transmembrane region" description="Helical" evidence="1">
    <location>
        <begin position="85"/>
        <end position="105"/>
    </location>
</feature>
<dbReference type="AlphaFoldDB" id="A0A1F6AWQ9"/>
<name>A0A1F6AWQ9_9BACT</name>
<evidence type="ECO:0000256" key="1">
    <source>
        <dbReference type="SAM" id="Phobius"/>
    </source>
</evidence>
<reference evidence="2 3" key="1">
    <citation type="journal article" date="2016" name="Nat. Commun.">
        <title>Thousands of microbial genomes shed light on interconnected biogeochemical processes in an aquifer system.</title>
        <authorList>
            <person name="Anantharaman K."/>
            <person name="Brown C.T."/>
            <person name="Hug L.A."/>
            <person name="Sharon I."/>
            <person name="Castelle C.J."/>
            <person name="Probst A.J."/>
            <person name="Thomas B.C."/>
            <person name="Singh A."/>
            <person name="Wilkins M.J."/>
            <person name="Karaoz U."/>
            <person name="Brodie E.L."/>
            <person name="Williams K.H."/>
            <person name="Hubbard S.S."/>
            <person name="Banfield J.F."/>
        </authorList>
    </citation>
    <scope>NUCLEOTIDE SEQUENCE [LARGE SCALE GENOMIC DNA]</scope>
</reference>
<accession>A0A1F6AWQ9</accession>
<proteinExistence type="predicted"/>
<feature type="transmembrane region" description="Helical" evidence="1">
    <location>
        <begin position="248"/>
        <end position="268"/>
    </location>
</feature>
<evidence type="ECO:0000313" key="2">
    <source>
        <dbReference type="EMBL" id="OGG29125.1"/>
    </source>
</evidence>
<feature type="transmembrane region" description="Helical" evidence="1">
    <location>
        <begin position="216"/>
        <end position="241"/>
    </location>
</feature>
<keyword evidence="1" id="KW-0812">Transmembrane</keyword>
<dbReference type="EMBL" id="MFJZ01000058">
    <property type="protein sequence ID" value="OGG29125.1"/>
    <property type="molecule type" value="Genomic_DNA"/>
</dbReference>